<dbReference type="SUPFAM" id="SSF69322">
    <property type="entry name" value="Tricorn protease domain 2"/>
    <property type="match status" value="1"/>
</dbReference>
<sequence length="578" mass="61310">MSTEDRNRRARSVSTATRWSGAVLTMGLVISGCATIPTSGPVHQVEPPVATATETTAESTVAGPEDGMSQEEIVRGFLAAGAGQENDYGVARQFLTPDLASTWRPDARTVVFSGAAGIQQGLEDDQVRVSVDARALIGDTGIMQRQEAGSSEAMDVELTQVDGQWRISDVPDGVLIPASNLNELYRPHNLYFLAPDGETVVPDPRWFPDRPGVSTSLVRALLAGPAPYLESAVTSAYPADAELEGASVPVQDGTATVSLNVPNYSALDVATNREMYSQLTLTLLALDNVDRVDFLAGGGQIDLGSSNQEMLSTDPQEVPGRQIGLDGDQLVFQQGGQSSPVPEVSQALVGSDPSDPAMNRDTNEFAALTQNQSELVTFSTFQPEPAERFTGTRLTAPSVDTDGWVWSGDQSGQIRAVEIAQPDADPVTVDADWLDGRTVTSLKISRDGTRALLVVADGDSSQILISGVRRDSDGTPESLNEPYVVDSGQGAAMMGDARWISESQFVAATITDRSAAPRLYDVSGRYRDLPFLEGGVEGISGGNGDSEIFVVTDGQLRMLTGESWSLQSESVESTAFAG</sequence>
<name>A0A846TUF5_9MICC</name>
<dbReference type="Pfam" id="PF25976">
    <property type="entry name" value="LpqB_N"/>
    <property type="match status" value="1"/>
</dbReference>
<dbReference type="InterPro" id="IPR059026">
    <property type="entry name" value="LpqB_N"/>
</dbReference>
<dbReference type="Pfam" id="PF10647">
    <property type="entry name" value="Gmad1"/>
    <property type="match status" value="1"/>
</dbReference>
<evidence type="ECO:0000313" key="2">
    <source>
        <dbReference type="EMBL" id="NKE10459.1"/>
    </source>
</evidence>
<dbReference type="SMART" id="SM00909">
    <property type="entry name" value="Germane"/>
    <property type="match status" value="1"/>
</dbReference>
<evidence type="ECO:0000313" key="3">
    <source>
        <dbReference type="Proteomes" id="UP000521379"/>
    </source>
</evidence>
<comment type="caution">
    <text evidence="2">The sequence shown here is derived from an EMBL/GenBank/DDBJ whole genome shotgun (WGS) entry which is preliminary data.</text>
</comment>
<evidence type="ECO:0000259" key="1">
    <source>
        <dbReference type="SMART" id="SM00909"/>
    </source>
</evidence>
<dbReference type="AlphaFoldDB" id="A0A846TUF5"/>
<keyword evidence="3" id="KW-1185">Reference proteome</keyword>
<proteinExistence type="predicted"/>
<dbReference type="Pfam" id="PF10646">
    <property type="entry name" value="Germane"/>
    <property type="match status" value="1"/>
</dbReference>
<accession>A0A846TUF5</accession>
<protein>
    <recommendedName>
        <fullName evidence="1">GerMN domain-containing protein</fullName>
    </recommendedName>
</protein>
<dbReference type="PROSITE" id="PS51257">
    <property type="entry name" value="PROKAR_LIPOPROTEIN"/>
    <property type="match status" value="1"/>
</dbReference>
<gene>
    <name evidence="2" type="ORF">GTW58_11070</name>
</gene>
<reference evidence="2 3" key="1">
    <citation type="submission" date="2020-02" db="EMBL/GenBank/DDBJ databases">
        <authorList>
            <person name="Sun Q."/>
        </authorList>
    </citation>
    <scope>NUCLEOTIDE SEQUENCE [LARGE SCALE GENOMIC DNA]</scope>
    <source>
        <strain evidence="2 3">YIM 13062</strain>
    </source>
</reference>
<dbReference type="EMBL" id="JAAVUN010000026">
    <property type="protein sequence ID" value="NKE10459.1"/>
    <property type="molecule type" value="Genomic_DNA"/>
</dbReference>
<organism evidence="2 3">
    <name type="scientific">Kocuria subflava</name>
    <dbReference type="NCBI Taxonomy" id="1736139"/>
    <lineage>
        <taxon>Bacteria</taxon>
        <taxon>Bacillati</taxon>
        <taxon>Actinomycetota</taxon>
        <taxon>Actinomycetes</taxon>
        <taxon>Micrococcales</taxon>
        <taxon>Micrococcaceae</taxon>
        <taxon>Kocuria</taxon>
    </lineage>
</organism>
<dbReference type="InterPro" id="IPR019606">
    <property type="entry name" value="GerMN"/>
</dbReference>
<dbReference type="RefSeq" id="WP_168023516.1">
    <property type="nucleotide sequence ID" value="NZ_JAAVUN010000026.1"/>
</dbReference>
<feature type="domain" description="GerMN" evidence="1">
    <location>
        <begin position="214"/>
        <end position="305"/>
    </location>
</feature>
<dbReference type="Proteomes" id="UP000521379">
    <property type="component" value="Unassembled WGS sequence"/>
</dbReference>
<dbReference type="InterPro" id="IPR018910">
    <property type="entry name" value="LpqB_C"/>
</dbReference>